<feature type="region of interest" description="Disordered" evidence="1">
    <location>
        <begin position="101"/>
        <end position="125"/>
    </location>
</feature>
<evidence type="ECO:0000313" key="2">
    <source>
        <dbReference type="EMBL" id="KHJ35289.1"/>
    </source>
</evidence>
<dbReference type="OMA" id="ECLMILV"/>
<name>A0A0B1PFH0_UNCNE</name>
<evidence type="ECO:0000256" key="1">
    <source>
        <dbReference type="SAM" id="MobiDB-lite"/>
    </source>
</evidence>
<dbReference type="HOGENOM" id="CLU_031263_0_0_1"/>
<organism evidence="2 3">
    <name type="scientific">Uncinula necator</name>
    <name type="common">Grape powdery mildew</name>
    <dbReference type="NCBI Taxonomy" id="52586"/>
    <lineage>
        <taxon>Eukaryota</taxon>
        <taxon>Fungi</taxon>
        <taxon>Dikarya</taxon>
        <taxon>Ascomycota</taxon>
        <taxon>Pezizomycotina</taxon>
        <taxon>Leotiomycetes</taxon>
        <taxon>Erysiphales</taxon>
        <taxon>Erysiphaceae</taxon>
        <taxon>Erysiphe</taxon>
    </lineage>
</organism>
<keyword evidence="3" id="KW-1185">Reference proteome</keyword>
<protein>
    <submittedName>
        <fullName evidence="2">Putative glycosyl</fullName>
    </submittedName>
</protein>
<reference evidence="2 3" key="1">
    <citation type="journal article" date="2014" name="BMC Genomics">
        <title>Adaptive genomic structural variation in the grape powdery mildew pathogen, Erysiphe necator.</title>
        <authorList>
            <person name="Jones L."/>
            <person name="Riaz S."/>
            <person name="Morales-Cruz A."/>
            <person name="Amrine K.C."/>
            <person name="McGuire B."/>
            <person name="Gubler W.D."/>
            <person name="Walker M.A."/>
            <person name="Cantu D."/>
        </authorList>
    </citation>
    <scope>NUCLEOTIDE SEQUENCE [LARGE SCALE GENOMIC DNA]</scope>
    <source>
        <strain evidence="3">c</strain>
    </source>
</reference>
<sequence>MKVWVEWDIKRKTTIAKSLYNTPIEKTPTEWTLEEVSNSNEKFDSVKIVNITKNIKDINSPLTLQLNPQNSFLPLKEKSPYLFEPSSSKAQLAVNKKTLSPFESTSNKTQLTSNHPSSSQFSISQPAPDYARELVNLSNMYEPDLKYRGDDDSFDFELNIFLELCEKSGLPEEIYAKAYSTMLTGPALTHYYSITSNGHRKNFNKLSTATRDYFEGPETKRNRSARWESLNLPLVIAENESKGKSTLECLMILVKELRFLQLSLDPEYRSDKHLRLKLINACRNVRACQLACFKTSDTLSCLINDLQSSISTAEGNKEESTTQLFTDRRFHKIDLVPINATFATVKDIGHIIIPEQEKVKKIFKKRLFQRFKDNADHYIAEIEGRADDIDQKESNLEFEFDTLILETDTPTEDEEVSDVEESFLTSVGSFEKTQEIFLNLADNSFIHAVTGEDPTTLANEEDTDSNILMIKRYNDKYFYGIVIDTGASKYSTAGHKQSLALKKISNTYLDTTKAGSIKVQFGIGSSTSLGTTLLNTLIGNIQYHIVDADTPFLLSLLDMERL</sequence>
<dbReference type="AlphaFoldDB" id="A0A0B1PFH0"/>
<dbReference type="EMBL" id="JNVN01000444">
    <property type="protein sequence ID" value="KHJ35289.1"/>
    <property type="molecule type" value="Genomic_DNA"/>
</dbReference>
<gene>
    <name evidence="2" type="ORF">EV44_g0784</name>
</gene>
<proteinExistence type="predicted"/>
<dbReference type="Proteomes" id="UP000030854">
    <property type="component" value="Unassembled WGS sequence"/>
</dbReference>
<comment type="caution">
    <text evidence="2">The sequence shown here is derived from an EMBL/GenBank/DDBJ whole genome shotgun (WGS) entry which is preliminary data.</text>
</comment>
<evidence type="ECO:0000313" key="3">
    <source>
        <dbReference type="Proteomes" id="UP000030854"/>
    </source>
</evidence>
<accession>A0A0B1PFH0</accession>